<comment type="cofactor">
    <cofactor evidence="1">
        <name>Mg(2+)</name>
        <dbReference type="ChEBI" id="CHEBI:18420"/>
    </cofactor>
</comment>
<keyword evidence="12" id="KW-1185">Reference proteome</keyword>
<keyword evidence="6 11" id="KW-0418">Kinase</keyword>
<keyword evidence="3" id="KW-0963">Cytoplasm</keyword>
<dbReference type="GO" id="GO:0005524">
    <property type="term" value="F:ATP binding"/>
    <property type="evidence" value="ECO:0007669"/>
    <property type="project" value="TreeGrafter"/>
</dbReference>
<feature type="domain" description="Phosphofructokinase" evidence="10">
    <location>
        <begin position="10"/>
        <end position="141"/>
    </location>
</feature>
<evidence type="ECO:0000313" key="11">
    <source>
        <dbReference type="EMBL" id="APZ94190.1"/>
    </source>
</evidence>
<dbReference type="InterPro" id="IPR000023">
    <property type="entry name" value="Phosphofructokinase_dom"/>
</dbReference>
<dbReference type="PRINTS" id="PR00476">
    <property type="entry name" value="PHFRCTKINASE"/>
</dbReference>
<comment type="pathway">
    <text evidence="2">Carbohydrate degradation; glycolysis; D-glyceraldehyde 3-phosphate and glycerone phosphate from D-glucose: step 3/4.</text>
</comment>
<dbReference type="GO" id="GO:0042802">
    <property type="term" value="F:identical protein binding"/>
    <property type="evidence" value="ECO:0007669"/>
    <property type="project" value="TreeGrafter"/>
</dbReference>
<dbReference type="PANTHER" id="PTHR13697:SF52">
    <property type="entry name" value="ATP-DEPENDENT 6-PHOSPHOFRUCTOKINASE 3"/>
    <property type="match status" value="1"/>
</dbReference>
<evidence type="ECO:0000256" key="9">
    <source>
        <dbReference type="ARBA" id="ARBA00038478"/>
    </source>
</evidence>
<evidence type="ECO:0000256" key="7">
    <source>
        <dbReference type="ARBA" id="ARBA00022842"/>
    </source>
</evidence>
<dbReference type="Gene3D" id="3.40.50.460">
    <property type="entry name" value="Phosphofructokinase domain"/>
    <property type="match status" value="1"/>
</dbReference>
<dbReference type="UniPathway" id="UPA00109">
    <property type="reaction ID" value="UER00182"/>
</dbReference>
<dbReference type="EMBL" id="CP017641">
    <property type="protein sequence ID" value="APZ94190.1"/>
    <property type="molecule type" value="Genomic_DNA"/>
</dbReference>
<dbReference type="EC" id="2.7.1.11" evidence="11"/>
<dbReference type="InterPro" id="IPR035966">
    <property type="entry name" value="PKF_sf"/>
</dbReference>
<dbReference type="InterPro" id="IPR022953">
    <property type="entry name" value="ATP_PFK"/>
</dbReference>
<evidence type="ECO:0000256" key="3">
    <source>
        <dbReference type="ARBA" id="ARBA00022490"/>
    </source>
</evidence>
<dbReference type="AlphaFoldDB" id="A0A1P8WJE6"/>
<evidence type="ECO:0000256" key="1">
    <source>
        <dbReference type="ARBA" id="ARBA00001946"/>
    </source>
</evidence>
<gene>
    <name evidence="11" type="primary">pfkA_1</name>
    <name evidence="11" type="ORF">Fuma_03814</name>
</gene>
<dbReference type="GO" id="GO:0003872">
    <property type="term" value="F:6-phosphofructokinase activity"/>
    <property type="evidence" value="ECO:0007669"/>
    <property type="project" value="UniProtKB-EC"/>
</dbReference>
<accession>A0A1P8WJE6</accession>
<dbReference type="Pfam" id="PF00365">
    <property type="entry name" value="PFK"/>
    <property type="match status" value="2"/>
</dbReference>
<reference evidence="11 12" key="1">
    <citation type="journal article" date="2016" name="Front. Microbiol.">
        <title>Fuerstia marisgermanicae gen. nov., sp. nov., an Unusual Member of the Phylum Planctomycetes from the German Wadden Sea.</title>
        <authorList>
            <person name="Kohn T."/>
            <person name="Heuer A."/>
            <person name="Jogler M."/>
            <person name="Vollmers J."/>
            <person name="Boedeker C."/>
            <person name="Bunk B."/>
            <person name="Rast P."/>
            <person name="Borchert D."/>
            <person name="Glockner I."/>
            <person name="Freese H.M."/>
            <person name="Klenk H.P."/>
            <person name="Overmann J."/>
            <person name="Kaster A.K."/>
            <person name="Rohde M."/>
            <person name="Wiegand S."/>
            <person name="Jogler C."/>
        </authorList>
    </citation>
    <scope>NUCLEOTIDE SEQUENCE [LARGE SCALE GENOMIC DNA]</scope>
    <source>
        <strain evidence="11 12">NH11</strain>
    </source>
</reference>
<evidence type="ECO:0000256" key="6">
    <source>
        <dbReference type="ARBA" id="ARBA00022777"/>
    </source>
</evidence>
<organism evidence="11 12">
    <name type="scientific">Fuerstiella marisgermanici</name>
    <dbReference type="NCBI Taxonomy" id="1891926"/>
    <lineage>
        <taxon>Bacteria</taxon>
        <taxon>Pseudomonadati</taxon>
        <taxon>Planctomycetota</taxon>
        <taxon>Planctomycetia</taxon>
        <taxon>Planctomycetales</taxon>
        <taxon>Planctomycetaceae</taxon>
        <taxon>Fuerstiella</taxon>
    </lineage>
</organism>
<keyword evidence="4 11" id="KW-0808">Transferase</keyword>
<dbReference type="GO" id="GO:0046872">
    <property type="term" value="F:metal ion binding"/>
    <property type="evidence" value="ECO:0007669"/>
    <property type="project" value="UniProtKB-KW"/>
</dbReference>
<feature type="domain" description="Phosphofructokinase" evidence="10">
    <location>
        <begin position="183"/>
        <end position="359"/>
    </location>
</feature>
<dbReference type="GO" id="GO:0030388">
    <property type="term" value="P:fructose 1,6-bisphosphate metabolic process"/>
    <property type="evidence" value="ECO:0007669"/>
    <property type="project" value="TreeGrafter"/>
</dbReference>
<comment type="similarity">
    <text evidence="9">Belongs to the phosphofructokinase type A (PFKA) family.</text>
</comment>
<evidence type="ECO:0000313" key="12">
    <source>
        <dbReference type="Proteomes" id="UP000187735"/>
    </source>
</evidence>
<sequence>MFERKRTMKRIGILTAGGDTPALNATIYGAVERANSQGITVVGIMRGYAGLMDEKVAHVCLNPLYTSIPELNPCLGGTLIGSSRTYVDPKTDQIATVKQSLQRLQLDGLICIGGDGTINGMQPLADFVPCVLAPKTIDNDLGLNYLHEPNDWVRTEATTKCGYIEQLNCSRPHLDLEDIINYATPGYATAVFVVAQCVQRLRSTAESHRRIGIVEVMGRQSGYIALGAAYGQPDLILIPEVAVDIDQLEQRVRQIYELQRNVVIVVGEGVKTLDGKELGASTPSYDPAGNIRYSGAADALHEILAERIEGEFFTKIRTHETASSSIFTRKVGHTQRGGRPIQFDRFYAAQLGGKAVEMLVAGANNAVATLQYSPRAGFVVSSLSANKLRDQWGEIHARCVHSSMYDENRMQPSEFGEEYLKTIFTNAIGADDMEFMRAELFSPGNLSTRYQSMNTDMRKRIRYV</sequence>
<dbReference type="KEGG" id="fmr:Fuma_03814"/>
<dbReference type="Proteomes" id="UP000187735">
    <property type="component" value="Chromosome"/>
</dbReference>
<dbReference type="GO" id="GO:0061621">
    <property type="term" value="P:canonical glycolysis"/>
    <property type="evidence" value="ECO:0007669"/>
    <property type="project" value="TreeGrafter"/>
</dbReference>
<evidence type="ECO:0000256" key="4">
    <source>
        <dbReference type="ARBA" id="ARBA00022679"/>
    </source>
</evidence>
<keyword evidence="7" id="KW-0460">Magnesium</keyword>
<keyword evidence="8" id="KW-0324">Glycolysis</keyword>
<evidence type="ECO:0000256" key="2">
    <source>
        <dbReference type="ARBA" id="ARBA00004679"/>
    </source>
</evidence>
<dbReference type="STRING" id="1891926.Fuma_03814"/>
<proteinExistence type="inferred from homology"/>
<evidence type="ECO:0000256" key="8">
    <source>
        <dbReference type="ARBA" id="ARBA00023152"/>
    </source>
</evidence>
<dbReference type="Gene3D" id="3.40.50.450">
    <property type="match status" value="1"/>
</dbReference>
<dbReference type="GO" id="GO:0070095">
    <property type="term" value="F:fructose-6-phosphate binding"/>
    <property type="evidence" value="ECO:0007669"/>
    <property type="project" value="TreeGrafter"/>
</dbReference>
<dbReference type="GO" id="GO:0048029">
    <property type="term" value="F:monosaccharide binding"/>
    <property type="evidence" value="ECO:0007669"/>
    <property type="project" value="TreeGrafter"/>
</dbReference>
<dbReference type="PANTHER" id="PTHR13697">
    <property type="entry name" value="PHOSPHOFRUCTOKINASE"/>
    <property type="match status" value="1"/>
</dbReference>
<name>A0A1P8WJE6_9PLAN</name>
<dbReference type="GO" id="GO:0016208">
    <property type="term" value="F:AMP binding"/>
    <property type="evidence" value="ECO:0007669"/>
    <property type="project" value="TreeGrafter"/>
</dbReference>
<dbReference type="SUPFAM" id="SSF53784">
    <property type="entry name" value="Phosphofructokinase"/>
    <property type="match status" value="2"/>
</dbReference>
<keyword evidence="5" id="KW-0479">Metal-binding</keyword>
<dbReference type="GO" id="GO:0006002">
    <property type="term" value="P:fructose 6-phosphate metabolic process"/>
    <property type="evidence" value="ECO:0007669"/>
    <property type="project" value="InterPro"/>
</dbReference>
<evidence type="ECO:0000259" key="10">
    <source>
        <dbReference type="Pfam" id="PF00365"/>
    </source>
</evidence>
<dbReference type="GO" id="GO:0005945">
    <property type="term" value="C:6-phosphofructokinase complex"/>
    <property type="evidence" value="ECO:0007669"/>
    <property type="project" value="TreeGrafter"/>
</dbReference>
<protein>
    <submittedName>
        <fullName evidence="11">6-phosphofructokinase</fullName>
        <ecNumber evidence="11">2.7.1.11</ecNumber>
    </submittedName>
</protein>
<evidence type="ECO:0000256" key="5">
    <source>
        <dbReference type="ARBA" id="ARBA00022723"/>
    </source>
</evidence>